<dbReference type="EMBL" id="CP136051">
    <property type="protein sequence ID" value="WOK08090.1"/>
    <property type="molecule type" value="Genomic_DNA"/>
</dbReference>
<reference evidence="1 2" key="1">
    <citation type="journal article" date="2023" name="Microbiol. Resour. Announc.">
        <title>Complete Genome Sequence of Imperialibacter roseus strain P4T.</title>
        <authorList>
            <person name="Tizabi D.R."/>
            <person name="Bachvaroff T."/>
            <person name="Hill R.T."/>
        </authorList>
    </citation>
    <scope>NUCLEOTIDE SEQUENCE [LARGE SCALE GENOMIC DNA]</scope>
    <source>
        <strain evidence="1 2">P4T</strain>
    </source>
</reference>
<protein>
    <recommendedName>
        <fullName evidence="3">DUF2007 domain-containing protein</fullName>
    </recommendedName>
</protein>
<accession>A0ABZ0IUM5</accession>
<evidence type="ECO:0000313" key="1">
    <source>
        <dbReference type="EMBL" id="WOK08090.1"/>
    </source>
</evidence>
<dbReference type="RefSeq" id="WP_317490736.1">
    <property type="nucleotide sequence ID" value="NZ_CP136051.1"/>
</dbReference>
<sequence>MEKLTLTVKDDSKLLYLVNFLQQLDFVEVKRHKPIKSTSPKKYDFFASAGLWKGRAIDAKRLREKAWKRNN</sequence>
<organism evidence="1 2">
    <name type="scientific">Imperialibacter roseus</name>
    <dbReference type="NCBI Taxonomy" id="1324217"/>
    <lineage>
        <taxon>Bacteria</taxon>
        <taxon>Pseudomonadati</taxon>
        <taxon>Bacteroidota</taxon>
        <taxon>Cytophagia</taxon>
        <taxon>Cytophagales</taxon>
        <taxon>Flammeovirgaceae</taxon>
        <taxon>Imperialibacter</taxon>
    </lineage>
</organism>
<evidence type="ECO:0000313" key="2">
    <source>
        <dbReference type="Proteomes" id="UP001302349"/>
    </source>
</evidence>
<evidence type="ECO:0008006" key="3">
    <source>
        <dbReference type="Google" id="ProtNLM"/>
    </source>
</evidence>
<proteinExistence type="predicted"/>
<name>A0ABZ0IUM5_9BACT</name>
<keyword evidence="2" id="KW-1185">Reference proteome</keyword>
<gene>
    <name evidence="1" type="ORF">RT717_05515</name>
</gene>
<dbReference type="Proteomes" id="UP001302349">
    <property type="component" value="Chromosome"/>
</dbReference>